<keyword evidence="2 4" id="KW-0863">Zinc-finger</keyword>
<accession>M3CWC8</accession>
<dbReference type="SMART" id="SM00356">
    <property type="entry name" value="ZnF_C3H1"/>
    <property type="match status" value="2"/>
</dbReference>
<evidence type="ECO:0000256" key="6">
    <source>
        <dbReference type="SAM" id="MobiDB-lite"/>
    </source>
</evidence>
<dbReference type="Pfam" id="PF25543">
    <property type="entry name" value="zf-CCCH_tandem"/>
    <property type="match status" value="1"/>
</dbReference>
<protein>
    <recommendedName>
        <fullName evidence="7">C3H1-type domain-containing protein</fullName>
    </recommendedName>
</protein>
<dbReference type="AlphaFoldDB" id="M3CWC8"/>
<keyword evidence="3 4" id="KW-0862">Zinc</keyword>
<dbReference type="eggNOG" id="ENOG502SJHR">
    <property type="taxonomic scope" value="Eukaryota"/>
</dbReference>
<dbReference type="Pfam" id="PF00642">
    <property type="entry name" value="zf-CCCH"/>
    <property type="match status" value="1"/>
</dbReference>
<feature type="domain" description="C3H1-type" evidence="7">
    <location>
        <begin position="274"/>
        <end position="296"/>
    </location>
</feature>
<dbReference type="Pfam" id="PF25542">
    <property type="entry name" value="zf-CCCH_12"/>
    <property type="match status" value="1"/>
</dbReference>
<sequence>MLSARELAEAAVQLQAFRREGEQHFQTQSDILNKYHALLEDYKRLQSDHEEARDSRDKYKQLVRGQDRDPFVLVLLDGDGYVFEESLVSDGANGGSRAASLLNEAIKTRLRHLDLDHCRIMVRIYANLAGLSKALAHVKLCGAEKRSLSPFVANFNRSGDLFDFVDAGELKENADFKIRGVFRQFVESTQCKHIFLGVCHDVGYVSELQPYVGDKDRITLIKHYASHREFSKLNLREEELHRVFRDKPLEAAQSQPELKNHNKTATVDTGMGTACAYYQKGTCKNGSSCSFRHVRETASPMKPQNRFQMSNLAQGDHEFMNGNSNSIRKATNGTNDPAALLPREEDLPSGTIALNNRGQRIDPYAAPSSRADRAEFEARVANKKLCNNYHMGGYCPSGADCLYDHTPITPQILDCLKFVARHKPCPKRGECRSVACCLGHICQKPDCKHRGGKSWCKIPEASHNVDLRVAEFVPGSGGIRSSGDSNTSSTASIIATDGESDDGEQAQGAAISSALLRYAEL</sequence>
<evidence type="ECO:0000256" key="4">
    <source>
        <dbReference type="PROSITE-ProRule" id="PRU00723"/>
    </source>
</evidence>
<keyword evidence="5" id="KW-0175">Coiled coil</keyword>
<dbReference type="GO" id="GO:0008270">
    <property type="term" value="F:zinc ion binding"/>
    <property type="evidence" value="ECO:0007669"/>
    <property type="project" value="UniProtKB-KW"/>
</dbReference>
<feature type="zinc finger region" description="C3H1-type" evidence="4">
    <location>
        <begin position="381"/>
        <end position="408"/>
    </location>
</feature>
<dbReference type="OrthoDB" id="2270193at2759"/>
<feature type="domain" description="C3H1-type" evidence="7">
    <location>
        <begin position="381"/>
        <end position="408"/>
    </location>
</feature>
<keyword evidence="9" id="KW-1185">Reference proteome</keyword>
<feature type="region of interest" description="Disordered" evidence="6">
    <location>
        <begin position="478"/>
        <end position="506"/>
    </location>
</feature>
<gene>
    <name evidence="8" type="ORF">SEPMUDRAFT_152297</name>
</gene>
<dbReference type="GeneID" id="27904496"/>
<dbReference type="Pfam" id="PF25540">
    <property type="entry name" value="DUF7923"/>
    <property type="match status" value="1"/>
</dbReference>
<dbReference type="PROSITE" id="PS50103">
    <property type="entry name" value="ZF_C3H1"/>
    <property type="match status" value="2"/>
</dbReference>
<feature type="coiled-coil region" evidence="5">
    <location>
        <begin position="35"/>
        <end position="62"/>
    </location>
</feature>
<dbReference type="OMA" id="AGCHDTG"/>
<dbReference type="PANTHER" id="PTHR37543">
    <property type="entry name" value="CCCH ZINC FINGER DNA BINDING PROTEIN (AFU_ORTHOLOGUE AFUA_5G12760)"/>
    <property type="match status" value="1"/>
</dbReference>
<evidence type="ECO:0000256" key="1">
    <source>
        <dbReference type="ARBA" id="ARBA00022723"/>
    </source>
</evidence>
<feature type="compositionally biased region" description="Low complexity" evidence="6">
    <location>
        <begin position="481"/>
        <end position="496"/>
    </location>
</feature>
<evidence type="ECO:0000256" key="5">
    <source>
        <dbReference type="SAM" id="Coils"/>
    </source>
</evidence>
<evidence type="ECO:0000259" key="7">
    <source>
        <dbReference type="PROSITE" id="PS50103"/>
    </source>
</evidence>
<evidence type="ECO:0000313" key="8">
    <source>
        <dbReference type="EMBL" id="EMF07971.1"/>
    </source>
</evidence>
<dbReference type="InterPro" id="IPR057683">
    <property type="entry name" value="DUF7923"/>
</dbReference>
<name>M3CWC8_SPHMS</name>
<dbReference type="SUPFAM" id="SSF90229">
    <property type="entry name" value="CCCH zinc finger"/>
    <property type="match status" value="2"/>
</dbReference>
<keyword evidence="1 4" id="KW-0479">Metal-binding</keyword>
<dbReference type="HOGENOM" id="CLU_031811_5_1_1"/>
<proteinExistence type="predicted"/>
<dbReference type="Gene3D" id="4.10.1000.10">
    <property type="entry name" value="Zinc finger, CCCH-type"/>
    <property type="match status" value="1"/>
</dbReference>
<dbReference type="Proteomes" id="UP000016931">
    <property type="component" value="Unassembled WGS sequence"/>
</dbReference>
<dbReference type="InterPro" id="IPR057654">
    <property type="entry name" value="Znf-CCCH_tandem"/>
</dbReference>
<dbReference type="EMBL" id="KB456272">
    <property type="protein sequence ID" value="EMF07971.1"/>
    <property type="molecule type" value="Genomic_DNA"/>
</dbReference>
<feature type="zinc finger region" description="C3H1-type" evidence="4">
    <location>
        <begin position="274"/>
        <end position="296"/>
    </location>
</feature>
<evidence type="ECO:0000256" key="2">
    <source>
        <dbReference type="ARBA" id="ARBA00022771"/>
    </source>
</evidence>
<evidence type="ECO:0000256" key="3">
    <source>
        <dbReference type="ARBA" id="ARBA00022833"/>
    </source>
</evidence>
<organism evidence="8 9">
    <name type="scientific">Sphaerulina musiva (strain SO2202)</name>
    <name type="common">Poplar stem canker fungus</name>
    <name type="synonym">Septoria musiva</name>
    <dbReference type="NCBI Taxonomy" id="692275"/>
    <lineage>
        <taxon>Eukaryota</taxon>
        <taxon>Fungi</taxon>
        <taxon>Dikarya</taxon>
        <taxon>Ascomycota</taxon>
        <taxon>Pezizomycotina</taxon>
        <taxon>Dothideomycetes</taxon>
        <taxon>Dothideomycetidae</taxon>
        <taxon>Mycosphaerellales</taxon>
        <taxon>Mycosphaerellaceae</taxon>
        <taxon>Sphaerulina</taxon>
    </lineage>
</organism>
<evidence type="ECO:0000313" key="9">
    <source>
        <dbReference type="Proteomes" id="UP000016931"/>
    </source>
</evidence>
<dbReference type="STRING" id="692275.M3CWC8"/>
<dbReference type="InterPro" id="IPR036855">
    <property type="entry name" value="Znf_CCCH_sf"/>
</dbReference>
<reference evidence="8 9" key="1">
    <citation type="journal article" date="2012" name="PLoS Pathog.">
        <title>Diverse lifestyles and strategies of plant pathogenesis encoded in the genomes of eighteen Dothideomycetes fungi.</title>
        <authorList>
            <person name="Ohm R.A."/>
            <person name="Feau N."/>
            <person name="Henrissat B."/>
            <person name="Schoch C.L."/>
            <person name="Horwitz B.A."/>
            <person name="Barry K.W."/>
            <person name="Condon B.J."/>
            <person name="Copeland A.C."/>
            <person name="Dhillon B."/>
            <person name="Glaser F."/>
            <person name="Hesse C.N."/>
            <person name="Kosti I."/>
            <person name="LaButti K."/>
            <person name="Lindquist E.A."/>
            <person name="Lucas S."/>
            <person name="Salamov A.A."/>
            <person name="Bradshaw R.E."/>
            <person name="Ciuffetti L."/>
            <person name="Hamelin R.C."/>
            <person name="Kema G.H.J."/>
            <person name="Lawrence C."/>
            <person name="Scott J.A."/>
            <person name="Spatafora J.W."/>
            <person name="Turgeon B.G."/>
            <person name="de Wit P.J.G.M."/>
            <person name="Zhong S."/>
            <person name="Goodwin S.B."/>
            <person name="Grigoriev I.V."/>
        </authorList>
    </citation>
    <scope>NUCLEOTIDE SEQUENCE [LARGE SCALE GENOMIC DNA]</scope>
    <source>
        <strain evidence="8 9">SO2202</strain>
    </source>
</reference>
<dbReference type="InterPro" id="IPR000571">
    <property type="entry name" value="Znf_CCCH"/>
</dbReference>
<dbReference type="RefSeq" id="XP_016756092.1">
    <property type="nucleotide sequence ID" value="XM_016907359.1"/>
</dbReference>
<dbReference type="PANTHER" id="PTHR37543:SF1">
    <property type="entry name" value="CCCH ZINC FINGER DNA BINDING PROTEIN (AFU_ORTHOLOGUE AFUA_5G12760)"/>
    <property type="match status" value="1"/>
</dbReference>